<dbReference type="InParanoid" id="A0A804I979"/>
<reference evidence="3" key="2">
    <citation type="submission" date="2021-05" db="UniProtKB">
        <authorList>
            <consortium name="EnsemblPlants"/>
        </authorList>
    </citation>
    <scope>IDENTIFICATION</scope>
    <source>
        <strain evidence="3">subsp. malaccensis</strain>
    </source>
</reference>
<name>A0A804I979_MUSAM</name>
<dbReference type="AlphaFoldDB" id="A0A804I979"/>
<proteinExistence type="predicted"/>
<dbReference type="EnsemblPlants" id="Ma03_t06600.1">
    <property type="protein sequence ID" value="Ma03_p06600.1"/>
    <property type="gene ID" value="Ma03_g06600"/>
</dbReference>
<protein>
    <submittedName>
        <fullName evidence="2">(wild Malaysian banana) hypothetical protein</fullName>
    </submittedName>
</protein>
<dbReference type="PANTHER" id="PTHR33735">
    <property type="entry name" value="EXPRESSED PROTEIN"/>
    <property type="match status" value="1"/>
</dbReference>
<sequence>MAHALVSCRLSSAYPFHSISRGRVALPRQLIASSSSSRTHRLSAARAMASSNTSGGSFGKAERSKGWRNAAAGAVGSSGSGFPISNIPVWARWVLGSLVIAAIPFYTRIIKKGGGIEKVAEVALETVEKVAEVTEKIASDVAAALPEGDSLKAKALLIEKIAEKVEHDAKLAESIIHEVDVVKEEVDTLVKPLLEKEQSEKEIQVEENESTDQSKAN</sequence>
<evidence type="ECO:0000313" key="3">
    <source>
        <dbReference type="EnsemblPlants" id="Ma03_p06600.1"/>
    </source>
</evidence>
<dbReference type="Gramene" id="Ma03_t06600.1">
    <property type="protein sequence ID" value="Ma03_p06600.1"/>
    <property type="gene ID" value="Ma03_g06600"/>
</dbReference>
<dbReference type="OrthoDB" id="783687at2759"/>
<dbReference type="OMA" id="IPVWARW"/>
<evidence type="ECO:0000313" key="2">
    <source>
        <dbReference type="EMBL" id="CAG1849367.1"/>
    </source>
</evidence>
<gene>
    <name evidence="2" type="ORF">GSMUA_209530.1</name>
</gene>
<evidence type="ECO:0000313" key="4">
    <source>
        <dbReference type="Proteomes" id="UP000012960"/>
    </source>
</evidence>
<feature type="region of interest" description="Disordered" evidence="1">
    <location>
        <begin position="198"/>
        <end position="217"/>
    </location>
</feature>
<feature type="region of interest" description="Disordered" evidence="1">
    <location>
        <begin position="42"/>
        <end position="62"/>
    </location>
</feature>
<evidence type="ECO:0000256" key="1">
    <source>
        <dbReference type="SAM" id="MobiDB-lite"/>
    </source>
</evidence>
<dbReference type="PANTHER" id="PTHR33735:SF2">
    <property type="entry name" value="OS09G0468900 PROTEIN"/>
    <property type="match status" value="1"/>
</dbReference>
<accession>A0A804I979</accession>
<dbReference type="EMBL" id="HG996468">
    <property type="protein sequence ID" value="CAG1849367.1"/>
    <property type="molecule type" value="Genomic_DNA"/>
</dbReference>
<organism evidence="3 4">
    <name type="scientific">Musa acuminata subsp. malaccensis</name>
    <name type="common">Wild banana</name>
    <name type="synonym">Musa malaccensis</name>
    <dbReference type="NCBI Taxonomy" id="214687"/>
    <lineage>
        <taxon>Eukaryota</taxon>
        <taxon>Viridiplantae</taxon>
        <taxon>Streptophyta</taxon>
        <taxon>Embryophyta</taxon>
        <taxon>Tracheophyta</taxon>
        <taxon>Spermatophyta</taxon>
        <taxon>Magnoliopsida</taxon>
        <taxon>Liliopsida</taxon>
        <taxon>Zingiberales</taxon>
        <taxon>Musaceae</taxon>
        <taxon>Musa</taxon>
    </lineage>
</organism>
<dbReference type="Proteomes" id="UP000012960">
    <property type="component" value="Unplaced"/>
</dbReference>
<reference evidence="2" key="1">
    <citation type="submission" date="2021-03" db="EMBL/GenBank/DDBJ databases">
        <authorList>
            <consortium name="Genoscope - CEA"/>
            <person name="William W."/>
        </authorList>
    </citation>
    <scope>NUCLEOTIDE SEQUENCE</scope>
    <source>
        <strain evidence="2">Doubled-haploid Pahang</strain>
    </source>
</reference>
<keyword evidence="4" id="KW-1185">Reference proteome</keyword>